<keyword evidence="2" id="KW-1185">Reference proteome</keyword>
<gene>
    <name evidence="1" type="ORF">PHJA_001384700</name>
</gene>
<comment type="caution">
    <text evidence="1">The sequence shown here is derived from an EMBL/GenBank/DDBJ whole genome shotgun (WGS) entry which is preliminary data.</text>
</comment>
<organism evidence="1 2">
    <name type="scientific">Phtheirospermum japonicum</name>
    <dbReference type="NCBI Taxonomy" id="374723"/>
    <lineage>
        <taxon>Eukaryota</taxon>
        <taxon>Viridiplantae</taxon>
        <taxon>Streptophyta</taxon>
        <taxon>Embryophyta</taxon>
        <taxon>Tracheophyta</taxon>
        <taxon>Spermatophyta</taxon>
        <taxon>Magnoliopsida</taxon>
        <taxon>eudicotyledons</taxon>
        <taxon>Gunneridae</taxon>
        <taxon>Pentapetalae</taxon>
        <taxon>asterids</taxon>
        <taxon>lamiids</taxon>
        <taxon>Lamiales</taxon>
        <taxon>Orobanchaceae</taxon>
        <taxon>Orobanchaceae incertae sedis</taxon>
        <taxon>Phtheirospermum</taxon>
    </lineage>
</organism>
<evidence type="ECO:0000313" key="2">
    <source>
        <dbReference type="Proteomes" id="UP000653305"/>
    </source>
</evidence>
<proteinExistence type="predicted"/>
<name>A0A830CB86_9LAMI</name>
<dbReference type="EMBL" id="BMAC01000278">
    <property type="protein sequence ID" value="GFP92405.1"/>
    <property type="molecule type" value="Genomic_DNA"/>
</dbReference>
<protein>
    <submittedName>
        <fullName evidence="1">Uncharacterized protein</fullName>
    </submittedName>
</protein>
<reference evidence="1" key="1">
    <citation type="submission" date="2020-07" db="EMBL/GenBank/DDBJ databases">
        <title>Ethylene signaling mediates host invasion by parasitic plants.</title>
        <authorList>
            <person name="Yoshida S."/>
        </authorList>
    </citation>
    <scope>NUCLEOTIDE SEQUENCE</scope>
    <source>
        <strain evidence="1">Okayama</strain>
    </source>
</reference>
<dbReference type="AlphaFoldDB" id="A0A830CB86"/>
<sequence>MEKIHIAHLHQFRGYYSVRRRRRQSTTTAPIVGASTLHPANDGRWAVVHNRLYLLVLGLMPNSHVKMRGHSL</sequence>
<evidence type="ECO:0000313" key="1">
    <source>
        <dbReference type="EMBL" id="GFP92405.1"/>
    </source>
</evidence>
<dbReference type="Proteomes" id="UP000653305">
    <property type="component" value="Unassembled WGS sequence"/>
</dbReference>
<accession>A0A830CB86</accession>